<organism evidence="3 4">
    <name type="scientific">Sphingopyxis macrogoltabida</name>
    <name type="common">Sphingomonas macrogoltabidus</name>
    <dbReference type="NCBI Taxonomy" id="33050"/>
    <lineage>
        <taxon>Bacteria</taxon>
        <taxon>Pseudomonadati</taxon>
        <taxon>Pseudomonadota</taxon>
        <taxon>Alphaproteobacteria</taxon>
        <taxon>Sphingomonadales</taxon>
        <taxon>Sphingomonadaceae</taxon>
        <taxon>Sphingopyxis</taxon>
    </lineage>
</organism>
<dbReference type="GO" id="GO:0006508">
    <property type="term" value="P:proteolysis"/>
    <property type="evidence" value="ECO:0007669"/>
    <property type="project" value="InterPro"/>
</dbReference>
<dbReference type="Pfam" id="PF04389">
    <property type="entry name" value="Peptidase_M28"/>
    <property type="match status" value="1"/>
</dbReference>
<dbReference type="PANTHER" id="PTHR12147:SF26">
    <property type="entry name" value="PEPTIDASE M28 DOMAIN-CONTAINING PROTEIN"/>
    <property type="match status" value="1"/>
</dbReference>
<dbReference type="InterPro" id="IPR007484">
    <property type="entry name" value="Peptidase_M28"/>
</dbReference>
<evidence type="ECO:0000313" key="4">
    <source>
        <dbReference type="Proteomes" id="UP000058074"/>
    </source>
</evidence>
<dbReference type="OrthoDB" id="9778250at2"/>
<accession>A0A0N9UQ57</accession>
<proteinExistence type="predicted"/>
<dbReference type="PATRIC" id="fig|33050.5.peg.3615"/>
<sequence length="510" mass="54137">MRFPALLCAAGLTAASLATAALASPPETADADTKAWWSITEELSSDAMEGRDTGSAGYDRAADVVARAFAAAGLKPAGNDGGWFQPVAMDEIAITRAALRVGGRPLTFLYDYRFTPTAAMPLQFTAPLAYRGYCDASVLGMVAGKIVICHATRRAGLPGDADREAAVKAAGGIGILSIADPGFTVEPPRWPAAYARQVRLAGASADTDRFVRIVVNAGALGTLTGKSGAEAADLIARGSRGDPLPAFDIADPLDARIETKARRISSSNVLGLLPGTDPARAGEAIVLSAHLDGYGYGEPIGGDNLYNGTLDDAAYVALLIRLAQQRQGKGYARPVLFAAFAGEEKGLLGGEYFVTHPTLPKAALAGNINLDQLRPIFPLDLLTVHALEDNSLGVDARDVATGLGIAVQRDPEPERNMLKRSEHWAFIKAGIPATGFVFGYRPGTKSEEIYRHWYKTGYHTPQDDPGQPIDWQAAGDFNRFFYALVDRVANKDSVPGWNADSPLRPGYLKP</sequence>
<protein>
    <submittedName>
        <fullName evidence="3">Peptidase M28</fullName>
    </submittedName>
</protein>
<dbReference type="Gene3D" id="3.40.630.10">
    <property type="entry name" value="Zn peptidases"/>
    <property type="match status" value="1"/>
</dbReference>
<evidence type="ECO:0000259" key="2">
    <source>
        <dbReference type="Pfam" id="PF04389"/>
    </source>
</evidence>
<dbReference type="InterPro" id="IPR045175">
    <property type="entry name" value="M28_fam"/>
</dbReference>
<feature type="chain" id="PRO_5006039004" evidence="1">
    <location>
        <begin position="24"/>
        <end position="510"/>
    </location>
</feature>
<dbReference type="Proteomes" id="UP000058074">
    <property type="component" value="Chromosome"/>
</dbReference>
<feature type="signal peptide" evidence="1">
    <location>
        <begin position="1"/>
        <end position="23"/>
    </location>
</feature>
<dbReference type="RefSeq" id="WP_084758471.1">
    <property type="nucleotide sequence ID" value="NZ_CP012700.1"/>
</dbReference>
<reference evidence="3 4" key="1">
    <citation type="journal article" date="2015" name="Genome Announc.">
        <title>Complete Genome Sequence of Polypropylene Glycol- and Polyethylene Glycol-Degrading Sphingopyxis macrogoltabida Strain EY-1.</title>
        <authorList>
            <person name="Ohtsubo Y."/>
            <person name="Nagata Y."/>
            <person name="Numata M."/>
            <person name="Tsuchikane K."/>
            <person name="Hosoyama A."/>
            <person name="Yamazoe A."/>
            <person name="Tsuda M."/>
            <person name="Fujita N."/>
            <person name="Kawai F."/>
        </authorList>
    </citation>
    <scope>NUCLEOTIDE SEQUENCE [LARGE SCALE GENOMIC DNA]</scope>
    <source>
        <strain evidence="3 4">EY-1</strain>
    </source>
</reference>
<evidence type="ECO:0000313" key="3">
    <source>
        <dbReference type="EMBL" id="ALH82076.1"/>
    </source>
</evidence>
<keyword evidence="1" id="KW-0732">Signal</keyword>
<dbReference type="AlphaFoldDB" id="A0A0N9UQ57"/>
<name>A0A0N9UQ57_SPHMC</name>
<gene>
    <name evidence="3" type="ORF">AN936_17440</name>
</gene>
<dbReference type="GO" id="GO:0008235">
    <property type="term" value="F:metalloexopeptidase activity"/>
    <property type="evidence" value="ECO:0007669"/>
    <property type="project" value="InterPro"/>
</dbReference>
<dbReference type="PANTHER" id="PTHR12147">
    <property type="entry name" value="METALLOPEPTIDASE M28 FAMILY MEMBER"/>
    <property type="match status" value="1"/>
</dbReference>
<evidence type="ECO:0000256" key="1">
    <source>
        <dbReference type="SAM" id="SignalP"/>
    </source>
</evidence>
<dbReference type="SUPFAM" id="SSF53187">
    <property type="entry name" value="Zn-dependent exopeptidases"/>
    <property type="match status" value="1"/>
</dbReference>
<dbReference type="KEGG" id="smag:AN936_17440"/>
<feature type="domain" description="Peptidase M28" evidence="2">
    <location>
        <begin position="268"/>
        <end position="483"/>
    </location>
</feature>
<dbReference type="EMBL" id="CP012700">
    <property type="protein sequence ID" value="ALH82076.1"/>
    <property type="molecule type" value="Genomic_DNA"/>
</dbReference>